<dbReference type="EMBL" id="JBHSLF010000015">
    <property type="protein sequence ID" value="MFC5343876.1"/>
    <property type="molecule type" value="Genomic_DNA"/>
</dbReference>
<organism evidence="1 2">
    <name type="scientific">Brevundimonas staleyi</name>
    <dbReference type="NCBI Taxonomy" id="74326"/>
    <lineage>
        <taxon>Bacteria</taxon>
        <taxon>Pseudomonadati</taxon>
        <taxon>Pseudomonadota</taxon>
        <taxon>Alphaproteobacteria</taxon>
        <taxon>Caulobacterales</taxon>
        <taxon>Caulobacteraceae</taxon>
        <taxon>Brevundimonas</taxon>
    </lineage>
</organism>
<comment type="caution">
    <text evidence="1">The sequence shown here is derived from an EMBL/GenBank/DDBJ whole genome shotgun (WGS) entry which is preliminary data.</text>
</comment>
<name>A0ABW0FRM4_9CAUL</name>
<reference evidence="2" key="1">
    <citation type="journal article" date="2019" name="Int. J. Syst. Evol. Microbiol.">
        <title>The Global Catalogue of Microorganisms (GCM) 10K type strain sequencing project: providing services to taxonomists for standard genome sequencing and annotation.</title>
        <authorList>
            <consortium name="The Broad Institute Genomics Platform"/>
            <consortium name="The Broad Institute Genome Sequencing Center for Infectious Disease"/>
            <person name="Wu L."/>
            <person name="Ma J."/>
        </authorList>
    </citation>
    <scope>NUCLEOTIDE SEQUENCE [LARGE SCALE GENOMIC DNA]</scope>
    <source>
        <strain evidence="2">JCM 12125</strain>
    </source>
</reference>
<proteinExistence type="predicted"/>
<evidence type="ECO:0000313" key="2">
    <source>
        <dbReference type="Proteomes" id="UP001596152"/>
    </source>
</evidence>
<accession>A0ABW0FRM4</accession>
<dbReference type="RefSeq" id="WP_374036184.1">
    <property type="nucleotide sequence ID" value="NZ_CP169082.1"/>
</dbReference>
<gene>
    <name evidence="1" type="ORF">ACFPIE_08130</name>
</gene>
<dbReference type="InterPro" id="IPR030972">
    <property type="entry name" value="UrcA_uranyl"/>
</dbReference>
<dbReference type="Proteomes" id="UP001596152">
    <property type="component" value="Unassembled WGS sequence"/>
</dbReference>
<evidence type="ECO:0000313" key="1">
    <source>
        <dbReference type="EMBL" id="MFC5343876.1"/>
    </source>
</evidence>
<dbReference type="NCBIfam" id="TIGR04433">
    <property type="entry name" value="UrcA_uranyl"/>
    <property type="match status" value="1"/>
</dbReference>
<protein>
    <submittedName>
        <fullName evidence="1">UrcA family protein</fullName>
    </submittedName>
</protein>
<sequence>MLLSALVVATALSQTPAPRMRVAIQDLDLDRPEHVEILVRRTRAASRDYCARHIAVVTPDRMGTPAVCERNMATLAFHALPDHARDSLIRSGQSRRFR</sequence>
<keyword evidence="2" id="KW-1185">Reference proteome</keyword>